<dbReference type="STRING" id="342668.A0A1B8GWD2"/>
<sequence>MSDFSPQPISRSASPPRGDADQFVHWKPEVGVANPPSRLYHKKSRYGCQQCRARRVKCDEVHPLCGSCQRHKVSCNYARPGPSRSNESSASTSRAKIANDATVSAKENPHAEKRRMLELKLLYLYMTNTGWTVSIPSSGSTSERSREIWVSEMPGLALKHDSLLYSIYCITAMHLSKTEPLNVEALEASNTYFGQAIRIHRHEVSQLNKSNADAALLTASVIRLCALVLLQDREPTPYTPPTEWLLITKEAGFVFVEAYPYVKDDPLALSREILDNNKELTENGAVFAGKRPWDLETAFGAVVASKKPWELEGPFTVKNPNCLAHLLERNQDHERDEPWNADIEEVYKKVISFIGTTKSAVDAKKNSGDVLRLLILFPILTPKLYIDLVSEKQPRALVLLAHYFALLVAYKEVWWVGDIGRREINGIQSALPVSWRQYMNWPLEVVREGVVRELKNHPMLSSLNLGSKNR</sequence>
<dbReference type="AlphaFoldDB" id="A0A1B8GWD2"/>
<dbReference type="PROSITE" id="PS00463">
    <property type="entry name" value="ZN2_CY6_FUNGAL_1"/>
    <property type="match status" value="1"/>
</dbReference>
<feature type="compositionally biased region" description="Low complexity" evidence="2">
    <location>
        <begin position="83"/>
        <end position="95"/>
    </location>
</feature>
<feature type="domain" description="Zn(2)-C6 fungal-type" evidence="3">
    <location>
        <begin position="47"/>
        <end position="77"/>
    </location>
</feature>
<dbReference type="CDD" id="cd00067">
    <property type="entry name" value="GAL4"/>
    <property type="match status" value="1"/>
</dbReference>
<dbReference type="InterPro" id="IPR036864">
    <property type="entry name" value="Zn2-C6_fun-type_DNA-bd_sf"/>
</dbReference>
<dbReference type="GO" id="GO:0001228">
    <property type="term" value="F:DNA-binding transcription activator activity, RNA polymerase II-specific"/>
    <property type="evidence" value="ECO:0007669"/>
    <property type="project" value="TreeGrafter"/>
</dbReference>
<dbReference type="Pfam" id="PF00172">
    <property type="entry name" value="Zn_clus"/>
    <property type="match status" value="1"/>
</dbReference>
<dbReference type="PANTHER" id="PTHR47784:SF5">
    <property type="entry name" value="STEROL UPTAKE CONTROL PROTEIN 2"/>
    <property type="match status" value="1"/>
</dbReference>
<dbReference type="InterPro" id="IPR053157">
    <property type="entry name" value="Sterol_Uptake_Regulator"/>
</dbReference>
<dbReference type="RefSeq" id="XP_018133870.2">
    <property type="nucleotide sequence ID" value="XM_018271200.2"/>
</dbReference>
<accession>A0A1B8GWD2</accession>
<dbReference type="GeneID" id="28835068"/>
<gene>
    <name evidence="4" type="ORF">VE01_01682</name>
</gene>
<evidence type="ECO:0000313" key="5">
    <source>
        <dbReference type="Proteomes" id="UP000091956"/>
    </source>
</evidence>
<evidence type="ECO:0000313" key="4">
    <source>
        <dbReference type="EMBL" id="OBU00138.2"/>
    </source>
</evidence>
<dbReference type="Gene3D" id="4.10.240.10">
    <property type="entry name" value="Zn(2)-C6 fungal-type DNA-binding domain"/>
    <property type="match status" value="1"/>
</dbReference>
<proteinExistence type="predicted"/>
<dbReference type="EMBL" id="KV460210">
    <property type="protein sequence ID" value="OBU00138.2"/>
    <property type="molecule type" value="Genomic_DNA"/>
</dbReference>
<dbReference type="SMART" id="SM00066">
    <property type="entry name" value="GAL4"/>
    <property type="match status" value="1"/>
</dbReference>
<evidence type="ECO:0000259" key="3">
    <source>
        <dbReference type="PROSITE" id="PS50048"/>
    </source>
</evidence>
<dbReference type="SUPFAM" id="SSF57701">
    <property type="entry name" value="Zn2/Cys6 DNA-binding domain"/>
    <property type="match status" value="1"/>
</dbReference>
<keyword evidence="1" id="KW-0539">Nucleus</keyword>
<reference evidence="5" key="2">
    <citation type="journal article" date="2018" name="Nat. Commun.">
        <title>Extreme sensitivity to ultraviolet light in the fungal pathogen causing white-nose syndrome of bats.</title>
        <authorList>
            <person name="Palmer J.M."/>
            <person name="Drees K.P."/>
            <person name="Foster J.T."/>
            <person name="Lindner D.L."/>
        </authorList>
    </citation>
    <scope>NUCLEOTIDE SEQUENCE [LARGE SCALE GENOMIC DNA]</scope>
    <source>
        <strain evidence="5">UAMH 10579</strain>
    </source>
</reference>
<name>A0A1B8GWD2_9PEZI</name>
<dbReference type="InterPro" id="IPR001138">
    <property type="entry name" value="Zn2Cys6_DnaBD"/>
</dbReference>
<dbReference type="GO" id="GO:0008270">
    <property type="term" value="F:zinc ion binding"/>
    <property type="evidence" value="ECO:0007669"/>
    <property type="project" value="InterPro"/>
</dbReference>
<dbReference type="Proteomes" id="UP000091956">
    <property type="component" value="Unassembled WGS sequence"/>
</dbReference>
<organism evidence="4 5">
    <name type="scientific">Pseudogymnoascus verrucosus</name>
    <dbReference type="NCBI Taxonomy" id="342668"/>
    <lineage>
        <taxon>Eukaryota</taxon>
        <taxon>Fungi</taxon>
        <taxon>Dikarya</taxon>
        <taxon>Ascomycota</taxon>
        <taxon>Pezizomycotina</taxon>
        <taxon>Leotiomycetes</taxon>
        <taxon>Thelebolales</taxon>
        <taxon>Thelebolaceae</taxon>
        <taxon>Pseudogymnoascus</taxon>
    </lineage>
</organism>
<protein>
    <recommendedName>
        <fullName evidence="3">Zn(2)-C6 fungal-type domain-containing protein</fullName>
    </recommendedName>
</protein>
<keyword evidence="5" id="KW-1185">Reference proteome</keyword>
<feature type="region of interest" description="Disordered" evidence="2">
    <location>
        <begin position="76"/>
        <end position="110"/>
    </location>
</feature>
<dbReference type="PANTHER" id="PTHR47784">
    <property type="entry name" value="STEROL UPTAKE CONTROL PROTEIN 2"/>
    <property type="match status" value="1"/>
</dbReference>
<reference evidence="4 5" key="1">
    <citation type="submission" date="2016-03" db="EMBL/GenBank/DDBJ databases">
        <title>Comparative genomics of Pseudogymnoascus destructans, the fungus causing white-nose syndrome of bats.</title>
        <authorList>
            <person name="Palmer J.M."/>
            <person name="Drees K.P."/>
            <person name="Foster J.T."/>
            <person name="Lindner D.L."/>
        </authorList>
    </citation>
    <scope>NUCLEOTIDE SEQUENCE [LARGE SCALE GENOMIC DNA]</scope>
    <source>
        <strain evidence="4 5">UAMH 10579</strain>
    </source>
</reference>
<feature type="region of interest" description="Disordered" evidence="2">
    <location>
        <begin position="1"/>
        <end position="22"/>
    </location>
</feature>
<evidence type="ECO:0000256" key="1">
    <source>
        <dbReference type="ARBA" id="ARBA00023242"/>
    </source>
</evidence>
<feature type="compositionally biased region" description="Polar residues" evidence="2">
    <location>
        <begin position="1"/>
        <end position="13"/>
    </location>
</feature>
<evidence type="ECO:0000256" key="2">
    <source>
        <dbReference type="SAM" id="MobiDB-lite"/>
    </source>
</evidence>
<dbReference type="PROSITE" id="PS50048">
    <property type="entry name" value="ZN2_CY6_FUNGAL_2"/>
    <property type="match status" value="1"/>
</dbReference>